<keyword evidence="2" id="KW-1185">Reference proteome</keyword>
<accession>A0A0D0DSH2</accession>
<dbReference type="EMBL" id="KN825429">
    <property type="protein sequence ID" value="KIK91086.1"/>
    <property type="molecule type" value="Genomic_DNA"/>
</dbReference>
<gene>
    <name evidence="1" type="ORF">PAXRUDRAFT_831145</name>
</gene>
<dbReference type="AlphaFoldDB" id="A0A0D0DSH2"/>
<dbReference type="Proteomes" id="UP000054538">
    <property type="component" value="Unassembled WGS sequence"/>
</dbReference>
<dbReference type="InParanoid" id="A0A0D0DSH2"/>
<dbReference type="HOGENOM" id="CLU_2638802_0_0_1"/>
<evidence type="ECO:0000313" key="1">
    <source>
        <dbReference type="EMBL" id="KIK91086.1"/>
    </source>
</evidence>
<reference evidence="2" key="2">
    <citation type="submission" date="2015-01" db="EMBL/GenBank/DDBJ databases">
        <title>Evolutionary Origins and Diversification of the Mycorrhizal Mutualists.</title>
        <authorList>
            <consortium name="DOE Joint Genome Institute"/>
            <consortium name="Mycorrhizal Genomics Consortium"/>
            <person name="Kohler A."/>
            <person name="Kuo A."/>
            <person name="Nagy L.G."/>
            <person name="Floudas D."/>
            <person name="Copeland A."/>
            <person name="Barry K.W."/>
            <person name="Cichocki N."/>
            <person name="Veneault-Fourrey C."/>
            <person name="LaButti K."/>
            <person name="Lindquist E.A."/>
            <person name="Lipzen A."/>
            <person name="Lundell T."/>
            <person name="Morin E."/>
            <person name="Murat C."/>
            <person name="Riley R."/>
            <person name="Ohm R."/>
            <person name="Sun H."/>
            <person name="Tunlid A."/>
            <person name="Henrissat B."/>
            <person name="Grigoriev I.V."/>
            <person name="Hibbett D.S."/>
            <person name="Martin F."/>
        </authorList>
    </citation>
    <scope>NUCLEOTIDE SEQUENCE [LARGE SCALE GENOMIC DNA]</scope>
    <source>
        <strain evidence="2">Ve08.2h10</strain>
    </source>
</reference>
<name>A0A0D0DSH2_9AGAM</name>
<evidence type="ECO:0000313" key="2">
    <source>
        <dbReference type="Proteomes" id="UP000054538"/>
    </source>
</evidence>
<sequence length="77" mass="8572">MPALNDTGAILSSAIAHQTLSVSRRNNVGDLEDPGEDEDDDLDAMHEQSRIFAQTSAMFLGMCLQFDRSVRGPYEQW</sequence>
<proteinExistence type="predicted"/>
<organism evidence="1 2">
    <name type="scientific">Paxillus rubicundulus Ve08.2h10</name>
    <dbReference type="NCBI Taxonomy" id="930991"/>
    <lineage>
        <taxon>Eukaryota</taxon>
        <taxon>Fungi</taxon>
        <taxon>Dikarya</taxon>
        <taxon>Basidiomycota</taxon>
        <taxon>Agaricomycotina</taxon>
        <taxon>Agaricomycetes</taxon>
        <taxon>Agaricomycetidae</taxon>
        <taxon>Boletales</taxon>
        <taxon>Paxilineae</taxon>
        <taxon>Paxillaceae</taxon>
        <taxon>Paxillus</taxon>
    </lineage>
</organism>
<protein>
    <submittedName>
        <fullName evidence="1">Uncharacterized protein</fullName>
    </submittedName>
</protein>
<reference evidence="1 2" key="1">
    <citation type="submission" date="2014-04" db="EMBL/GenBank/DDBJ databases">
        <authorList>
            <consortium name="DOE Joint Genome Institute"/>
            <person name="Kuo A."/>
            <person name="Kohler A."/>
            <person name="Jargeat P."/>
            <person name="Nagy L.G."/>
            <person name="Floudas D."/>
            <person name="Copeland A."/>
            <person name="Barry K.W."/>
            <person name="Cichocki N."/>
            <person name="Veneault-Fourrey C."/>
            <person name="LaButti K."/>
            <person name="Lindquist E.A."/>
            <person name="Lipzen A."/>
            <person name="Lundell T."/>
            <person name="Morin E."/>
            <person name="Murat C."/>
            <person name="Sun H."/>
            <person name="Tunlid A."/>
            <person name="Henrissat B."/>
            <person name="Grigoriev I.V."/>
            <person name="Hibbett D.S."/>
            <person name="Martin F."/>
            <person name="Nordberg H.P."/>
            <person name="Cantor M.N."/>
            <person name="Hua S.X."/>
        </authorList>
    </citation>
    <scope>NUCLEOTIDE SEQUENCE [LARGE SCALE GENOMIC DNA]</scope>
    <source>
        <strain evidence="1 2">Ve08.2h10</strain>
    </source>
</reference>
<feature type="non-terminal residue" evidence="1">
    <location>
        <position position="77"/>
    </location>
</feature>